<organism evidence="1 2">
    <name type="scientific">Microbulbifer okhotskensis</name>
    <dbReference type="NCBI Taxonomy" id="2926617"/>
    <lineage>
        <taxon>Bacteria</taxon>
        <taxon>Pseudomonadati</taxon>
        <taxon>Pseudomonadota</taxon>
        <taxon>Gammaproteobacteria</taxon>
        <taxon>Cellvibrionales</taxon>
        <taxon>Microbulbiferaceae</taxon>
        <taxon>Microbulbifer</taxon>
    </lineage>
</organism>
<name>A0A9X2J8I9_9GAMM</name>
<dbReference type="EMBL" id="JALBWM010000070">
    <property type="protein sequence ID" value="MCO1335596.1"/>
    <property type="molecule type" value="Genomic_DNA"/>
</dbReference>
<protein>
    <submittedName>
        <fullName evidence="1">Uncharacterized protein</fullName>
    </submittedName>
</protein>
<dbReference type="AlphaFoldDB" id="A0A9X2J8I9"/>
<keyword evidence="2" id="KW-1185">Reference proteome</keyword>
<reference evidence="1" key="1">
    <citation type="journal article" date="2022" name="Arch. Microbiol.">
        <title>Microbulbifer okhotskensis sp. nov., isolated from a deep bottom sediment of the Okhotsk Sea.</title>
        <authorList>
            <person name="Romanenko L."/>
            <person name="Kurilenko V."/>
            <person name="Otstavnykh N."/>
            <person name="Velansky P."/>
            <person name="Isaeva M."/>
            <person name="Mikhailov V."/>
        </authorList>
    </citation>
    <scope>NUCLEOTIDE SEQUENCE</scope>
    <source>
        <strain evidence="1">OS29</strain>
    </source>
</reference>
<gene>
    <name evidence="1" type="ORF">MO867_14755</name>
</gene>
<evidence type="ECO:0000313" key="2">
    <source>
        <dbReference type="Proteomes" id="UP001139028"/>
    </source>
</evidence>
<proteinExistence type="predicted"/>
<sequence>MSLPLAKSSYLWVFMGGKQVRITYSSQIGGMGVVEYIKGSADDIWLHQMEVWEVRCERNLD</sequence>
<comment type="caution">
    <text evidence="1">The sequence shown here is derived from an EMBL/GenBank/DDBJ whole genome shotgun (WGS) entry which is preliminary data.</text>
</comment>
<dbReference type="Proteomes" id="UP001139028">
    <property type="component" value="Unassembled WGS sequence"/>
</dbReference>
<evidence type="ECO:0000313" key="1">
    <source>
        <dbReference type="EMBL" id="MCO1335596.1"/>
    </source>
</evidence>
<accession>A0A9X2J8I9</accession>
<dbReference type="RefSeq" id="WP_252470463.1">
    <property type="nucleotide sequence ID" value="NZ_JALBWM010000070.1"/>
</dbReference>